<protein>
    <submittedName>
        <fullName evidence="3">Glycosyltransferase</fullName>
        <ecNumber evidence="3">2.4.-.-</ecNumber>
    </submittedName>
</protein>
<name>A0ABT8T7K2_9BACT</name>
<feature type="domain" description="Glycosyl transferase family 1" evidence="1">
    <location>
        <begin position="172"/>
        <end position="322"/>
    </location>
</feature>
<keyword evidence="4" id="KW-1185">Reference proteome</keyword>
<dbReference type="Gene3D" id="3.40.50.2000">
    <property type="entry name" value="Glycogen Phosphorylase B"/>
    <property type="match status" value="2"/>
</dbReference>
<dbReference type="SUPFAM" id="SSF53756">
    <property type="entry name" value="UDP-Glycosyltransferase/glycogen phosphorylase"/>
    <property type="match status" value="1"/>
</dbReference>
<keyword evidence="3" id="KW-0808">Transferase</keyword>
<accession>A0ABT8T7K2</accession>
<evidence type="ECO:0000313" key="3">
    <source>
        <dbReference type="EMBL" id="MDO2409440.1"/>
    </source>
</evidence>
<dbReference type="EC" id="2.4.-.-" evidence="3"/>
<proteinExistence type="predicted"/>
<dbReference type="RefSeq" id="WP_302244311.1">
    <property type="nucleotide sequence ID" value="NZ_JAULJQ010000005.1"/>
</dbReference>
<dbReference type="GO" id="GO:0016757">
    <property type="term" value="F:glycosyltransferase activity"/>
    <property type="evidence" value="ECO:0007669"/>
    <property type="project" value="UniProtKB-KW"/>
</dbReference>
<sequence length="343" mass="38713">MKILFIISNLANGGAERVLSTLCDEFSKMGDTCEILYFEQNSGYYEYKATLTHLPLYEKRGILAKFSKFWRINKAIKNTGANAVISMLDQTNINVLISTFFTPKSVIISEHTDARALKSRFWRAMRRLLYPRAKALVVLNESEKNYYNFSKNAKVIYNPLNADFLSHRIPANKENIVLCVGRLESVKNYEFYLKSLALISPDLRKNWRFIIAGDGSQKERLLALNDELKIGAEFIGHAKNTKELYAKASILALPSKSECLPNVLIESIGFYCARISTPTAGASELITHAKDGIIASELEFAKALEQLMSDESLRSSLAKNALRRLADFEPAKIALKYKELMLS</sequence>
<evidence type="ECO:0000259" key="2">
    <source>
        <dbReference type="Pfam" id="PF13439"/>
    </source>
</evidence>
<organism evidence="3 4">
    <name type="scientific">Campylobacter magnus</name>
    <dbReference type="NCBI Taxonomy" id="3026462"/>
    <lineage>
        <taxon>Bacteria</taxon>
        <taxon>Pseudomonadati</taxon>
        <taxon>Campylobacterota</taxon>
        <taxon>Epsilonproteobacteria</taxon>
        <taxon>Campylobacterales</taxon>
        <taxon>Campylobacteraceae</taxon>
        <taxon>Campylobacter</taxon>
    </lineage>
</organism>
<dbReference type="Pfam" id="PF13439">
    <property type="entry name" value="Glyco_transf_4"/>
    <property type="match status" value="1"/>
</dbReference>
<keyword evidence="3" id="KW-0328">Glycosyltransferase</keyword>
<dbReference type="InterPro" id="IPR001296">
    <property type="entry name" value="Glyco_trans_1"/>
</dbReference>
<evidence type="ECO:0000259" key="1">
    <source>
        <dbReference type="Pfam" id="PF00534"/>
    </source>
</evidence>
<reference evidence="3 4" key="1">
    <citation type="submission" date="2023-06" db="EMBL/GenBank/DDBJ databases">
        <title>Campylobacter magnum sp. nov., isolated from cecal contents of domestic pigs (Sus scrofa domesticus).</title>
        <authorList>
            <person name="Papic B."/>
            <person name="Gruntar I."/>
        </authorList>
    </citation>
    <scope>NUCLEOTIDE SEQUENCE [LARGE SCALE GENOMIC DNA]</scope>
    <source>
        <strain evidence="4">34484-21</strain>
    </source>
</reference>
<dbReference type="Proteomes" id="UP001171111">
    <property type="component" value="Unassembled WGS sequence"/>
</dbReference>
<gene>
    <name evidence="3" type="ORF">Q2362_04915</name>
</gene>
<feature type="domain" description="Glycosyltransferase subfamily 4-like N-terminal" evidence="2">
    <location>
        <begin position="13"/>
        <end position="163"/>
    </location>
</feature>
<dbReference type="EMBL" id="JAULJQ010000005">
    <property type="protein sequence ID" value="MDO2409440.1"/>
    <property type="molecule type" value="Genomic_DNA"/>
</dbReference>
<dbReference type="InterPro" id="IPR028098">
    <property type="entry name" value="Glyco_trans_4-like_N"/>
</dbReference>
<dbReference type="Pfam" id="PF00534">
    <property type="entry name" value="Glycos_transf_1"/>
    <property type="match status" value="1"/>
</dbReference>
<dbReference type="PANTHER" id="PTHR12526">
    <property type="entry name" value="GLYCOSYLTRANSFERASE"/>
    <property type="match status" value="1"/>
</dbReference>
<evidence type="ECO:0000313" key="4">
    <source>
        <dbReference type="Proteomes" id="UP001171111"/>
    </source>
</evidence>
<comment type="caution">
    <text evidence="3">The sequence shown here is derived from an EMBL/GenBank/DDBJ whole genome shotgun (WGS) entry which is preliminary data.</text>
</comment>
<dbReference type="PANTHER" id="PTHR12526:SF630">
    <property type="entry name" value="GLYCOSYLTRANSFERASE"/>
    <property type="match status" value="1"/>
</dbReference>